<dbReference type="RefSeq" id="WP_330170930.1">
    <property type="nucleotide sequence ID" value="NZ_CP137080.1"/>
</dbReference>
<reference evidence="1 2" key="1">
    <citation type="submission" date="2023-10" db="EMBL/GenBank/DDBJ databases">
        <title>Y20.</title>
        <authorList>
            <person name="Zhang G."/>
            <person name="Ding Y."/>
        </authorList>
    </citation>
    <scope>NUCLEOTIDE SEQUENCE [LARGE SCALE GENOMIC DNA]</scope>
    <source>
        <strain evidence="1 2">Y20</strain>
    </source>
</reference>
<protein>
    <submittedName>
        <fullName evidence="1">Uncharacterized protein</fullName>
    </submittedName>
</protein>
<keyword evidence="2" id="KW-1185">Reference proteome</keyword>
<dbReference type="AlphaFoldDB" id="A0AAU0MI47"/>
<gene>
    <name evidence="1" type="ORF">RYJ27_00895</name>
</gene>
<dbReference type="KEGG" id="mliy:RYJ27_00895"/>
<evidence type="ECO:0000313" key="2">
    <source>
        <dbReference type="Proteomes" id="UP001329313"/>
    </source>
</evidence>
<dbReference type="Proteomes" id="UP001329313">
    <property type="component" value="Chromosome"/>
</dbReference>
<name>A0AAU0MI47_9MICO</name>
<sequence>MGCPVSRRGVGEILVLAGCAVDIGVEAQQRRGGDDRSRQTLTTFSECIASASRIVRACRMRGMLAAAAR</sequence>
<dbReference type="EMBL" id="CP137080">
    <property type="protein sequence ID" value="WOQ69836.1"/>
    <property type="molecule type" value="Genomic_DNA"/>
</dbReference>
<organism evidence="1 2">
    <name type="scientific">Microbacterium limosum</name>
    <dbReference type="NCBI Taxonomy" id="3079935"/>
    <lineage>
        <taxon>Bacteria</taxon>
        <taxon>Bacillati</taxon>
        <taxon>Actinomycetota</taxon>
        <taxon>Actinomycetes</taxon>
        <taxon>Micrococcales</taxon>
        <taxon>Microbacteriaceae</taxon>
        <taxon>Microbacterium</taxon>
    </lineage>
</organism>
<evidence type="ECO:0000313" key="1">
    <source>
        <dbReference type="EMBL" id="WOQ69836.1"/>
    </source>
</evidence>
<proteinExistence type="predicted"/>
<accession>A0AAU0MI47</accession>